<dbReference type="SUPFAM" id="SSF53335">
    <property type="entry name" value="S-adenosyl-L-methionine-dependent methyltransferases"/>
    <property type="match status" value="1"/>
</dbReference>
<protein>
    <submittedName>
        <fullName evidence="1">Class I SAM-dependent methyltransferase</fullName>
    </submittedName>
</protein>
<dbReference type="CDD" id="cd02440">
    <property type="entry name" value="AdoMet_MTases"/>
    <property type="match status" value="1"/>
</dbReference>
<dbReference type="RefSeq" id="WP_138836849.1">
    <property type="nucleotide sequence ID" value="NZ_VCNI01000002.1"/>
</dbReference>
<sequence length="276" mass="32123">MKLFLKTKDYSVSNEEFDLLYDSKLDMLVTQPQPENLFRYYESEAYISHTDAKTSFVDRLYQFVKGFNLKNKVQVIENQDINVGKLLDFGAGTGDFLTVAKKSGFEVSGIEPNQKARDRAKQKGIELSDSLANLNDRKYGVITLWHVLEHLPNLDGQLVELKELLQEDGLLVVAVPNYRSFDAKHYKSHWAAYDVPRHLWHFSRTSISKLFERHQMEVVKTYPMIFDSFYVSLLSEKYRGNNFYFLPALAVGLWSNISAWFNKEYSSVIYLIKKKQ</sequence>
<dbReference type="EMBL" id="VCNI01000002">
    <property type="protein sequence ID" value="TMU55074.1"/>
    <property type="molecule type" value="Genomic_DNA"/>
</dbReference>
<proteinExistence type="predicted"/>
<evidence type="ECO:0000313" key="2">
    <source>
        <dbReference type="Proteomes" id="UP000751614"/>
    </source>
</evidence>
<accession>A0ABY2WJQ3</accession>
<evidence type="ECO:0000313" key="1">
    <source>
        <dbReference type="EMBL" id="TMU55074.1"/>
    </source>
</evidence>
<keyword evidence="2" id="KW-1185">Reference proteome</keyword>
<dbReference type="Pfam" id="PF13489">
    <property type="entry name" value="Methyltransf_23"/>
    <property type="match status" value="1"/>
</dbReference>
<comment type="caution">
    <text evidence="1">The sequence shown here is derived from an EMBL/GenBank/DDBJ whole genome shotgun (WGS) entry which is preliminary data.</text>
</comment>
<gene>
    <name evidence="1" type="ORF">FGG15_12870</name>
</gene>
<dbReference type="PANTHER" id="PTHR43861">
    <property type="entry name" value="TRANS-ACONITATE 2-METHYLTRANSFERASE-RELATED"/>
    <property type="match status" value="1"/>
</dbReference>
<dbReference type="Proteomes" id="UP000751614">
    <property type="component" value="Unassembled WGS sequence"/>
</dbReference>
<organism evidence="1 2">
    <name type="scientific">Flagellimonas algicola</name>
    <dbReference type="NCBI Taxonomy" id="2583815"/>
    <lineage>
        <taxon>Bacteria</taxon>
        <taxon>Pseudomonadati</taxon>
        <taxon>Bacteroidota</taxon>
        <taxon>Flavobacteriia</taxon>
        <taxon>Flavobacteriales</taxon>
        <taxon>Flavobacteriaceae</taxon>
        <taxon>Flagellimonas</taxon>
    </lineage>
</organism>
<dbReference type="GO" id="GO:0008168">
    <property type="term" value="F:methyltransferase activity"/>
    <property type="evidence" value="ECO:0007669"/>
    <property type="project" value="UniProtKB-KW"/>
</dbReference>
<keyword evidence="1" id="KW-0489">Methyltransferase</keyword>
<reference evidence="1 2" key="1">
    <citation type="submission" date="2019-05" db="EMBL/GenBank/DDBJ databases">
        <title>Flagellimonas sp. AsT0115, sp. nov., isolated from a marine red algae, Asparagopsis taxiformis.</title>
        <authorList>
            <person name="Kim J."/>
            <person name="Jeong S.E."/>
            <person name="Jeon C.O."/>
        </authorList>
    </citation>
    <scope>NUCLEOTIDE SEQUENCE [LARGE SCALE GENOMIC DNA]</scope>
    <source>
        <strain evidence="1 2">AsT0115</strain>
    </source>
</reference>
<name>A0ABY2WJQ3_9FLAO</name>
<dbReference type="InterPro" id="IPR029063">
    <property type="entry name" value="SAM-dependent_MTases_sf"/>
</dbReference>
<dbReference type="Gene3D" id="3.40.50.150">
    <property type="entry name" value="Vaccinia Virus protein VP39"/>
    <property type="match status" value="1"/>
</dbReference>
<keyword evidence="1" id="KW-0808">Transferase</keyword>
<dbReference type="GO" id="GO:0032259">
    <property type="term" value="P:methylation"/>
    <property type="evidence" value="ECO:0007669"/>
    <property type="project" value="UniProtKB-KW"/>
</dbReference>